<feature type="transmembrane region" description="Helical" evidence="7">
    <location>
        <begin position="64"/>
        <end position="94"/>
    </location>
</feature>
<feature type="transmembrane region" description="Helical" evidence="7">
    <location>
        <begin position="164"/>
        <end position="188"/>
    </location>
</feature>
<evidence type="ECO:0000256" key="3">
    <source>
        <dbReference type="ARBA" id="ARBA00022692"/>
    </source>
</evidence>
<feature type="transmembrane region" description="Helical" evidence="7">
    <location>
        <begin position="209"/>
        <end position="229"/>
    </location>
</feature>
<evidence type="ECO:0000256" key="5">
    <source>
        <dbReference type="ARBA" id="ARBA00023136"/>
    </source>
</evidence>
<evidence type="ECO:0000256" key="1">
    <source>
        <dbReference type="ARBA" id="ARBA00004651"/>
    </source>
</evidence>
<sequence>MSMLRLSFGAIRDRWQLFAGAVVAVALGVGLVQSGLQMLAASDPPVLPPGLSAYDRARVREGYVGAATLLGMSVMLAVFLTVFIVSTTFGFIVVQRRRELGLLRLVGAQRGYLCLMLVCEAGLLGVLGTVLGVPIGLLATWAQSALMMRLGMLPSWFEAPWDQGAMWAAMLIGVGTALTGVLAAAWRASRINALEALAESREAQRVMTVWRWFWGLSAAAGTVLMVIAAQAARDLVAGLMIGLFVLISGSVALSQLSPIVVPIAGRLPAVVLRGHLVADLARASVLHAVRRSAATAAPLIVLVGLVVGLWGIFGSQAKAVGVEQERLITADLVVDGPVAVGPTITAASVQTAVPVVVTRGKKTVYSEAVGIDPVAYQQTHRLRPRKGSLDKLTGRTIAIGPGMSAEGYKLGSTVTVAMGKKKVTATVVAIMPETLDVSENFFVPRSMLPAGGRTETLVKVAPGNDPEKILPGAQTVGDWAAARGEAQMRGNTGLFAALMGLAGIFTAVAVVNAVIMSTADRRREFALARMAGLTRLQVIAVALVEAATVVVVGVLLGGLVAAAALAGIAAGPYGLAALAVPWRLLGLILVLALLVVGAAAAATAHQATKLRPVALLAARG</sequence>
<organism evidence="9 10">
    <name type="scientific">Kribbella sandramycini</name>
    <dbReference type="NCBI Taxonomy" id="60450"/>
    <lineage>
        <taxon>Bacteria</taxon>
        <taxon>Bacillati</taxon>
        <taxon>Actinomycetota</taxon>
        <taxon>Actinomycetes</taxon>
        <taxon>Propionibacteriales</taxon>
        <taxon>Kribbellaceae</taxon>
        <taxon>Kribbella</taxon>
    </lineage>
</organism>
<dbReference type="InterPro" id="IPR003838">
    <property type="entry name" value="ABC3_permease_C"/>
</dbReference>
<dbReference type="AlphaFoldDB" id="A0A841S1A9"/>
<feature type="transmembrane region" description="Helical" evidence="7">
    <location>
        <begin position="115"/>
        <end position="144"/>
    </location>
</feature>
<feature type="transmembrane region" description="Helical" evidence="7">
    <location>
        <begin position="493"/>
        <end position="515"/>
    </location>
</feature>
<proteinExistence type="inferred from homology"/>
<reference evidence="9 10" key="1">
    <citation type="submission" date="2020-08" db="EMBL/GenBank/DDBJ databases">
        <title>Sequencing the genomes of 1000 actinobacteria strains.</title>
        <authorList>
            <person name="Klenk H.-P."/>
        </authorList>
    </citation>
    <scope>NUCLEOTIDE SEQUENCE [LARGE SCALE GENOMIC DNA]</scope>
    <source>
        <strain evidence="9 10">DSM 15626</strain>
    </source>
</reference>
<feature type="transmembrane region" description="Helical" evidence="7">
    <location>
        <begin position="292"/>
        <end position="313"/>
    </location>
</feature>
<comment type="subcellular location">
    <subcellularLocation>
        <location evidence="1">Cell membrane</location>
        <topology evidence="1">Multi-pass membrane protein</topology>
    </subcellularLocation>
</comment>
<comment type="caution">
    <text evidence="9">The sequence shown here is derived from an EMBL/GenBank/DDBJ whole genome shotgun (WGS) entry which is preliminary data.</text>
</comment>
<feature type="transmembrane region" description="Helical" evidence="7">
    <location>
        <begin position="581"/>
        <end position="602"/>
    </location>
</feature>
<feature type="transmembrane region" description="Helical" evidence="7">
    <location>
        <begin position="235"/>
        <end position="256"/>
    </location>
</feature>
<evidence type="ECO:0000256" key="6">
    <source>
        <dbReference type="ARBA" id="ARBA00038076"/>
    </source>
</evidence>
<feature type="domain" description="ABC3 transporter permease C-terminal" evidence="8">
    <location>
        <begin position="498"/>
        <end position="608"/>
    </location>
</feature>
<dbReference type="PANTHER" id="PTHR30572">
    <property type="entry name" value="MEMBRANE COMPONENT OF TRANSPORTER-RELATED"/>
    <property type="match status" value="1"/>
</dbReference>
<dbReference type="InterPro" id="IPR050250">
    <property type="entry name" value="Macrolide_Exporter_MacB"/>
</dbReference>
<dbReference type="Pfam" id="PF02687">
    <property type="entry name" value="FtsX"/>
    <property type="match status" value="2"/>
</dbReference>
<evidence type="ECO:0000259" key="8">
    <source>
        <dbReference type="Pfam" id="PF02687"/>
    </source>
</evidence>
<gene>
    <name evidence="9" type="ORF">HNR71_000616</name>
</gene>
<name>A0A841S1A9_9ACTN</name>
<dbReference type="GO" id="GO:0022857">
    <property type="term" value="F:transmembrane transporter activity"/>
    <property type="evidence" value="ECO:0007669"/>
    <property type="project" value="TreeGrafter"/>
</dbReference>
<evidence type="ECO:0000256" key="7">
    <source>
        <dbReference type="SAM" id="Phobius"/>
    </source>
</evidence>
<evidence type="ECO:0000256" key="2">
    <source>
        <dbReference type="ARBA" id="ARBA00022475"/>
    </source>
</evidence>
<feature type="transmembrane region" description="Helical" evidence="7">
    <location>
        <begin position="536"/>
        <end position="569"/>
    </location>
</feature>
<evidence type="ECO:0000256" key="4">
    <source>
        <dbReference type="ARBA" id="ARBA00022989"/>
    </source>
</evidence>
<comment type="similarity">
    <text evidence="6">Belongs to the ABC-4 integral membrane protein family.</text>
</comment>
<evidence type="ECO:0000313" key="10">
    <source>
        <dbReference type="Proteomes" id="UP000553957"/>
    </source>
</evidence>
<keyword evidence="5 7" id="KW-0472">Membrane</keyword>
<protein>
    <submittedName>
        <fullName evidence="9">Putative ABC transport system permease protein</fullName>
    </submittedName>
</protein>
<keyword evidence="3 7" id="KW-0812">Transmembrane</keyword>
<keyword evidence="4 7" id="KW-1133">Transmembrane helix</keyword>
<dbReference type="GO" id="GO:0005886">
    <property type="term" value="C:plasma membrane"/>
    <property type="evidence" value="ECO:0007669"/>
    <property type="project" value="UniProtKB-SubCell"/>
</dbReference>
<evidence type="ECO:0000313" key="9">
    <source>
        <dbReference type="EMBL" id="MBB6564979.1"/>
    </source>
</evidence>
<feature type="domain" description="ABC3 transporter permease C-terminal" evidence="8">
    <location>
        <begin position="74"/>
        <end position="192"/>
    </location>
</feature>
<dbReference type="Proteomes" id="UP000553957">
    <property type="component" value="Unassembled WGS sequence"/>
</dbReference>
<dbReference type="PANTHER" id="PTHR30572:SF4">
    <property type="entry name" value="ABC TRANSPORTER PERMEASE YTRF"/>
    <property type="match status" value="1"/>
</dbReference>
<accession>A0A841S1A9</accession>
<dbReference type="EMBL" id="JACHKF010000001">
    <property type="protein sequence ID" value="MBB6564979.1"/>
    <property type="molecule type" value="Genomic_DNA"/>
</dbReference>
<keyword evidence="2" id="KW-1003">Cell membrane</keyword>